<evidence type="ECO:0000256" key="3">
    <source>
        <dbReference type="ARBA" id="ARBA00022723"/>
    </source>
</evidence>
<sequence length="149" mass="15187">MKYAVIATALAAPTAIFAQDAEDAIEGRQGYMSLISIEMGKLSGMAKGEIDYDEAAAAAAAANLEALTNYNVAPLFAVPGTSSEDTSESATLPAAFENPEGFSAKLADLKNAAAGSQAAVTGGQASIGPVLQQLGGTCKACHDDYRKPR</sequence>
<evidence type="ECO:0000313" key="8">
    <source>
        <dbReference type="Proteomes" id="UP001219349"/>
    </source>
</evidence>
<dbReference type="PIRSF" id="PIRSF000027">
    <property type="entry name" value="Cytc_c_prime"/>
    <property type="match status" value="1"/>
</dbReference>
<reference evidence="7 8" key="1">
    <citation type="submission" date="2021-01" db="EMBL/GenBank/DDBJ databases">
        <title>Biogeographic distribution of Paracoccus.</title>
        <authorList>
            <person name="Hollensteiner J."/>
            <person name="Leineberger J."/>
            <person name="Brinkhoff T."/>
            <person name="Daniel R."/>
        </authorList>
    </citation>
    <scope>NUCLEOTIDE SEQUENCE [LARGE SCALE GENOMIC DNA]</scope>
    <source>
        <strain evidence="7 8">KCTC 22803</strain>
    </source>
</reference>
<dbReference type="Pfam" id="PF01322">
    <property type="entry name" value="Cytochrom_C_2"/>
    <property type="match status" value="1"/>
</dbReference>
<feature type="chain" id="PRO_5047548960" evidence="6">
    <location>
        <begin position="19"/>
        <end position="149"/>
    </location>
</feature>
<dbReference type="Proteomes" id="UP001219349">
    <property type="component" value="Chromosome"/>
</dbReference>
<feature type="signal peptide" evidence="6">
    <location>
        <begin position="1"/>
        <end position="18"/>
    </location>
</feature>
<proteinExistence type="predicted"/>
<name>A0ABY7SQH9_9RHOB</name>
<dbReference type="SUPFAM" id="SSF47175">
    <property type="entry name" value="Cytochromes"/>
    <property type="match status" value="1"/>
</dbReference>
<keyword evidence="6" id="KW-0732">Signal</keyword>
<dbReference type="EMBL" id="CP067136">
    <property type="protein sequence ID" value="WCR09101.1"/>
    <property type="molecule type" value="Genomic_DNA"/>
</dbReference>
<evidence type="ECO:0000256" key="4">
    <source>
        <dbReference type="ARBA" id="ARBA00022982"/>
    </source>
</evidence>
<evidence type="ECO:0000256" key="1">
    <source>
        <dbReference type="ARBA" id="ARBA00022448"/>
    </source>
</evidence>
<keyword evidence="8" id="KW-1185">Reference proteome</keyword>
<keyword evidence="4" id="KW-0249">Electron transport</keyword>
<gene>
    <name evidence="7" type="ORF">JHX87_15290</name>
</gene>
<dbReference type="PRINTS" id="PR00608">
    <property type="entry name" value="CYTCHROMECII"/>
</dbReference>
<evidence type="ECO:0000256" key="6">
    <source>
        <dbReference type="SAM" id="SignalP"/>
    </source>
</evidence>
<organism evidence="7 8">
    <name type="scientific">Paracoccus fistulariae</name>
    <dbReference type="NCBI Taxonomy" id="658446"/>
    <lineage>
        <taxon>Bacteria</taxon>
        <taxon>Pseudomonadati</taxon>
        <taxon>Pseudomonadota</taxon>
        <taxon>Alphaproteobacteria</taxon>
        <taxon>Rhodobacterales</taxon>
        <taxon>Paracoccaceae</taxon>
        <taxon>Paracoccus</taxon>
    </lineage>
</organism>
<dbReference type="Gene3D" id="1.20.120.10">
    <property type="entry name" value="Cytochrome c/b562"/>
    <property type="match status" value="1"/>
</dbReference>
<accession>A0ABY7SQH9</accession>
<dbReference type="InterPro" id="IPR012127">
    <property type="entry name" value="Cyt_c_prime"/>
</dbReference>
<dbReference type="InterPro" id="IPR002321">
    <property type="entry name" value="Cyt_c_II"/>
</dbReference>
<evidence type="ECO:0000256" key="2">
    <source>
        <dbReference type="ARBA" id="ARBA00022617"/>
    </source>
</evidence>
<keyword evidence="3" id="KW-0479">Metal-binding</keyword>
<protein>
    <submittedName>
        <fullName evidence="7">Cytochrome c</fullName>
    </submittedName>
</protein>
<keyword evidence="1" id="KW-0813">Transport</keyword>
<evidence type="ECO:0000313" key="7">
    <source>
        <dbReference type="EMBL" id="WCR09101.1"/>
    </source>
</evidence>
<keyword evidence="5" id="KW-0408">Iron</keyword>
<dbReference type="InterPro" id="IPR015984">
    <property type="entry name" value="Cyt_c_prime_subgr"/>
</dbReference>
<dbReference type="PROSITE" id="PS51009">
    <property type="entry name" value="CYTCII"/>
    <property type="match status" value="1"/>
</dbReference>
<keyword evidence="2" id="KW-0349">Heme</keyword>
<evidence type="ECO:0000256" key="5">
    <source>
        <dbReference type="ARBA" id="ARBA00023004"/>
    </source>
</evidence>
<dbReference type="InterPro" id="IPR010980">
    <property type="entry name" value="Cyt_c/b562"/>
</dbReference>